<keyword evidence="4 12" id="KW-0812">Transmembrane</keyword>
<evidence type="ECO:0000256" key="4">
    <source>
        <dbReference type="ARBA" id="ARBA00022692"/>
    </source>
</evidence>
<dbReference type="Gene3D" id="1.20.5.110">
    <property type="match status" value="1"/>
</dbReference>
<keyword evidence="9 12" id="KW-0472">Membrane</keyword>
<dbReference type="PROSITE" id="PS00914">
    <property type="entry name" value="SYNTAXIN"/>
    <property type="match status" value="1"/>
</dbReference>
<feature type="transmembrane region" description="Helical" evidence="12">
    <location>
        <begin position="215"/>
        <end position="231"/>
    </location>
</feature>
<dbReference type="CDD" id="cd15851">
    <property type="entry name" value="SNARE_Syntaxin6"/>
    <property type="match status" value="1"/>
</dbReference>
<keyword evidence="8 11" id="KW-0175">Coiled coil</keyword>
<evidence type="ECO:0000256" key="5">
    <source>
        <dbReference type="ARBA" id="ARBA00022927"/>
    </source>
</evidence>
<evidence type="ECO:0000256" key="6">
    <source>
        <dbReference type="ARBA" id="ARBA00022989"/>
    </source>
</evidence>
<keyword evidence="7" id="KW-0333">Golgi apparatus</keyword>
<dbReference type="FunFam" id="1.20.5.110:FF:000006">
    <property type="entry name" value="Syntaxin 6"/>
    <property type="match status" value="1"/>
</dbReference>
<dbReference type="Pfam" id="PF09177">
    <property type="entry name" value="STX6_10_61_N"/>
    <property type="match status" value="1"/>
</dbReference>
<feature type="coiled-coil region" evidence="11">
    <location>
        <begin position="33"/>
        <end position="60"/>
    </location>
</feature>
<dbReference type="GO" id="GO:0000139">
    <property type="term" value="C:Golgi membrane"/>
    <property type="evidence" value="ECO:0007669"/>
    <property type="project" value="UniProtKB-SubCell"/>
</dbReference>
<evidence type="ECO:0000256" key="7">
    <source>
        <dbReference type="ARBA" id="ARBA00023034"/>
    </source>
</evidence>
<dbReference type="GO" id="GO:0005484">
    <property type="term" value="F:SNAP receptor activity"/>
    <property type="evidence" value="ECO:0007669"/>
    <property type="project" value="InterPro"/>
</dbReference>
<dbReference type="GO" id="GO:0005802">
    <property type="term" value="C:trans-Golgi network"/>
    <property type="evidence" value="ECO:0007669"/>
    <property type="project" value="UniProtKB-ARBA"/>
</dbReference>
<gene>
    <name evidence="14" type="ORF">PUMCH_004997</name>
</gene>
<comment type="similarity">
    <text evidence="2">Belongs to the syntaxin family.</text>
</comment>
<sequence length="232" mass="26369">MDPFSEVELDCWSQIHSLQQFVQNTTSITEDATLDFQNNYQELHETLEDLRQAVHISESNPSEFRLTSADIASRKQVLAQLEAKSIALNDQWTGKIADPHRARQITSANNRISQDNSRDAPDPFDDSARIDLEFNQYQQQEMIQAQDTQLDSIHITMQNLNQQAMLMGSELEEQGFMLDDLDQELDTVGGKLQRGMKRVNYVIEKNRETASNCCIGILVVVLCILLVILIVA</sequence>
<dbReference type="PANTHER" id="PTHR12791">
    <property type="entry name" value="GOLGI SNARE BET1-RELATED"/>
    <property type="match status" value="1"/>
</dbReference>
<evidence type="ECO:0000313" key="14">
    <source>
        <dbReference type="EMBL" id="WPK27601.1"/>
    </source>
</evidence>
<keyword evidence="15" id="KW-1185">Reference proteome</keyword>
<keyword evidence="3" id="KW-0813">Transport</keyword>
<comment type="subcellular location">
    <subcellularLocation>
        <location evidence="1">Golgi apparatus membrane</location>
        <topology evidence="1">Single-pass type IV membrane protein</topology>
    </subcellularLocation>
</comment>
<evidence type="ECO:0000256" key="3">
    <source>
        <dbReference type="ARBA" id="ARBA00022448"/>
    </source>
</evidence>
<protein>
    <recommendedName>
        <fullName evidence="10">t-SNARE affecting a late Golgi compartment protein 1</fullName>
    </recommendedName>
</protein>
<dbReference type="PROSITE" id="PS50192">
    <property type="entry name" value="T_SNARE"/>
    <property type="match status" value="1"/>
</dbReference>
<reference evidence="14 15" key="1">
    <citation type="submission" date="2023-10" db="EMBL/GenBank/DDBJ databases">
        <title>Draft Genome Sequence of Candida saopaulonensis from a very Premature Infant with Sepsis.</title>
        <authorList>
            <person name="Ning Y."/>
            <person name="Dai R."/>
            <person name="Xiao M."/>
            <person name="Xu Y."/>
            <person name="Yan Q."/>
            <person name="Zhang L."/>
        </authorList>
    </citation>
    <scope>NUCLEOTIDE SEQUENCE [LARGE SCALE GENOMIC DNA]</scope>
    <source>
        <strain evidence="14 15">19XY460</strain>
    </source>
</reference>
<evidence type="ECO:0000313" key="15">
    <source>
        <dbReference type="Proteomes" id="UP001338582"/>
    </source>
</evidence>
<proteinExistence type="inferred from homology"/>
<dbReference type="Gene3D" id="1.20.58.90">
    <property type="match status" value="1"/>
</dbReference>
<dbReference type="GO" id="GO:0048193">
    <property type="term" value="P:Golgi vesicle transport"/>
    <property type="evidence" value="ECO:0007669"/>
    <property type="project" value="InterPro"/>
</dbReference>
<dbReference type="InterPro" id="IPR000727">
    <property type="entry name" value="T_SNARE_dom"/>
</dbReference>
<keyword evidence="6 12" id="KW-1133">Transmembrane helix</keyword>
<dbReference type="InterPro" id="IPR006012">
    <property type="entry name" value="Syntaxin/epimorphin_CS"/>
</dbReference>
<dbReference type="SMART" id="SM00397">
    <property type="entry name" value="t_SNARE"/>
    <property type="match status" value="1"/>
</dbReference>
<organism evidence="14 15">
    <name type="scientific">Australozyma saopauloensis</name>
    <dbReference type="NCBI Taxonomy" id="291208"/>
    <lineage>
        <taxon>Eukaryota</taxon>
        <taxon>Fungi</taxon>
        <taxon>Dikarya</taxon>
        <taxon>Ascomycota</taxon>
        <taxon>Saccharomycotina</taxon>
        <taxon>Pichiomycetes</taxon>
        <taxon>Metschnikowiaceae</taxon>
        <taxon>Australozyma</taxon>
    </lineage>
</organism>
<dbReference type="RefSeq" id="XP_062879979.1">
    <property type="nucleotide sequence ID" value="XM_063023909.1"/>
</dbReference>
<name>A0AAX4HGT1_9ASCO</name>
<dbReference type="CDD" id="cd21444">
    <property type="entry name" value="SNARE_NTD_Tlg1p-like"/>
    <property type="match status" value="1"/>
</dbReference>
<keyword evidence="5" id="KW-0653">Protein transport</keyword>
<dbReference type="GO" id="GO:0006886">
    <property type="term" value="P:intracellular protein transport"/>
    <property type="evidence" value="ECO:0007669"/>
    <property type="project" value="InterPro"/>
</dbReference>
<evidence type="ECO:0000256" key="8">
    <source>
        <dbReference type="ARBA" id="ARBA00023054"/>
    </source>
</evidence>
<evidence type="ECO:0000256" key="12">
    <source>
        <dbReference type="SAM" id="Phobius"/>
    </source>
</evidence>
<dbReference type="GeneID" id="88176057"/>
<dbReference type="SUPFAM" id="SSF47661">
    <property type="entry name" value="t-snare proteins"/>
    <property type="match status" value="1"/>
</dbReference>
<dbReference type="InterPro" id="IPR048036">
    <property type="entry name" value="Tlg1p-like_N"/>
</dbReference>
<evidence type="ECO:0000259" key="13">
    <source>
        <dbReference type="PROSITE" id="PS50192"/>
    </source>
</evidence>
<dbReference type="InterPro" id="IPR010989">
    <property type="entry name" value="SNARE"/>
</dbReference>
<dbReference type="KEGG" id="asau:88176057"/>
<feature type="domain" description="T-SNARE coiled-coil homology" evidence="13">
    <location>
        <begin position="140"/>
        <end position="202"/>
    </location>
</feature>
<dbReference type="InterPro" id="IPR015260">
    <property type="entry name" value="Syntaxin-6/10/61_N"/>
</dbReference>
<evidence type="ECO:0000256" key="11">
    <source>
        <dbReference type="SAM" id="Coils"/>
    </source>
</evidence>
<dbReference type="Proteomes" id="UP001338582">
    <property type="component" value="Chromosome 7"/>
</dbReference>
<evidence type="ECO:0000256" key="10">
    <source>
        <dbReference type="ARBA" id="ARBA00073343"/>
    </source>
</evidence>
<dbReference type="SUPFAM" id="SSF58038">
    <property type="entry name" value="SNARE fusion complex"/>
    <property type="match status" value="1"/>
</dbReference>
<evidence type="ECO:0000256" key="2">
    <source>
        <dbReference type="ARBA" id="ARBA00009063"/>
    </source>
</evidence>
<accession>A0AAX4HGT1</accession>
<evidence type="ECO:0000256" key="9">
    <source>
        <dbReference type="ARBA" id="ARBA00023136"/>
    </source>
</evidence>
<dbReference type="AlphaFoldDB" id="A0AAX4HGT1"/>
<evidence type="ECO:0000256" key="1">
    <source>
        <dbReference type="ARBA" id="ARBA00004409"/>
    </source>
</evidence>
<dbReference type="EMBL" id="CP138900">
    <property type="protein sequence ID" value="WPK27601.1"/>
    <property type="molecule type" value="Genomic_DNA"/>
</dbReference>